<dbReference type="GO" id="GO:0008757">
    <property type="term" value="F:S-adenosylmethionine-dependent methyltransferase activity"/>
    <property type="evidence" value="ECO:0007669"/>
    <property type="project" value="InterPro"/>
</dbReference>
<sequence length="215" mass="23378">MRSATITRSEARKIYDQLGTRLDRAARFEGRAKALALTLLAVKPGQRVLHVGVGTGVEHAALQQATGAHGLVVGCDLARSMIELTRQRAPTPLCQSDAIQLPLRSHQFDRLFSAYMLDLIPLAEIPLVLAEFRRVLRPGGRLVLVSLTEGTNLASRIFVAAWKLVYQLDPRRLGGCRPLHLTALLSAAGFAVEHHVVVQRGFPSEVLVGTAPELG</sequence>
<dbReference type="InterPro" id="IPR029063">
    <property type="entry name" value="SAM-dependent_MTases_sf"/>
</dbReference>
<evidence type="ECO:0000313" key="2">
    <source>
        <dbReference type="EMBL" id="PDV97449.1"/>
    </source>
</evidence>
<feature type="domain" description="Methyltransferase type 11" evidence="1">
    <location>
        <begin position="49"/>
        <end position="144"/>
    </location>
</feature>
<proteinExistence type="predicted"/>
<dbReference type="AlphaFoldDB" id="A0A2H3KI20"/>
<dbReference type="Gene3D" id="3.40.50.150">
    <property type="entry name" value="Vaccinia Virus protein VP39"/>
    <property type="match status" value="1"/>
</dbReference>
<dbReference type="OrthoDB" id="162433at2"/>
<accession>A0A2H3KI20</accession>
<name>A0A2H3KI20_9CHLR</name>
<comment type="caution">
    <text evidence="2">The sequence shown here is derived from an EMBL/GenBank/DDBJ whole genome shotgun (WGS) entry which is preliminary data.</text>
</comment>
<reference evidence="2 3" key="1">
    <citation type="submission" date="2016-05" db="EMBL/GenBank/DDBJ databases">
        <authorList>
            <person name="Lavstsen T."/>
            <person name="Jespersen J.S."/>
        </authorList>
    </citation>
    <scope>NUCLEOTIDE SEQUENCE [LARGE SCALE GENOMIC DNA]</scope>
    <source>
        <strain evidence="2 3">B7-9</strain>
    </source>
</reference>
<dbReference type="SUPFAM" id="SSF53335">
    <property type="entry name" value="S-adenosyl-L-methionine-dependent methyltransferases"/>
    <property type="match status" value="1"/>
</dbReference>
<dbReference type="EMBL" id="LYXE01000140">
    <property type="protein sequence ID" value="PDV97449.1"/>
    <property type="molecule type" value="Genomic_DNA"/>
</dbReference>
<dbReference type="InterPro" id="IPR013216">
    <property type="entry name" value="Methyltransf_11"/>
</dbReference>
<dbReference type="CDD" id="cd02440">
    <property type="entry name" value="AdoMet_MTases"/>
    <property type="match status" value="1"/>
</dbReference>
<gene>
    <name evidence="2" type="ORF">A9Q02_18310</name>
</gene>
<evidence type="ECO:0000313" key="3">
    <source>
        <dbReference type="Proteomes" id="UP000220922"/>
    </source>
</evidence>
<keyword evidence="3" id="KW-1185">Reference proteome</keyword>
<dbReference type="RefSeq" id="WP_097654446.1">
    <property type="nucleotide sequence ID" value="NZ_LYXE01000140.1"/>
</dbReference>
<organism evidence="2 3">
    <name type="scientific">Candidatus Chloroploca asiatica</name>
    <dbReference type="NCBI Taxonomy" id="1506545"/>
    <lineage>
        <taxon>Bacteria</taxon>
        <taxon>Bacillati</taxon>
        <taxon>Chloroflexota</taxon>
        <taxon>Chloroflexia</taxon>
        <taxon>Chloroflexales</taxon>
        <taxon>Chloroflexineae</taxon>
        <taxon>Oscillochloridaceae</taxon>
        <taxon>Candidatus Chloroploca</taxon>
    </lineage>
</organism>
<evidence type="ECO:0000259" key="1">
    <source>
        <dbReference type="Pfam" id="PF08241"/>
    </source>
</evidence>
<dbReference type="Proteomes" id="UP000220922">
    <property type="component" value="Unassembled WGS sequence"/>
</dbReference>
<dbReference type="PANTHER" id="PTHR43591">
    <property type="entry name" value="METHYLTRANSFERASE"/>
    <property type="match status" value="1"/>
</dbReference>
<dbReference type="Pfam" id="PF08241">
    <property type="entry name" value="Methyltransf_11"/>
    <property type="match status" value="1"/>
</dbReference>
<protein>
    <recommendedName>
        <fullName evidence="1">Methyltransferase type 11 domain-containing protein</fullName>
    </recommendedName>
</protein>